<keyword evidence="2" id="KW-0812">Transmembrane</keyword>
<feature type="region of interest" description="Disordered" evidence="1">
    <location>
        <begin position="288"/>
        <end position="318"/>
    </location>
</feature>
<evidence type="ECO:0000256" key="1">
    <source>
        <dbReference type="SAM" id="MobiDB-lite"/>
    </source>
</evidence>
<reference evidence="3" key="1">
    <citation type="submission" date="2022-01" db="UniProtKB">
        <authorList>
            <consortium name="EnsemblMetazoa"/>
        </authorList>
    </citation>
    <scope>IDENTIFICATION</scope>
</reference>
<keyword evidence="2" id="KW-0472">Membrane</keyword>
<feature type="transmembrane region" description="Helical" evidence="2">
    <location>
        <begin position="85"/>
        <end position="106"/>
    </location>
</feature>
<feature type="transmembrane region" description="Helical" evidence="2">
    <location>
        <begin position="55"/>
        <end position="73"/>
    </location>
</feature>
<dbReference type="Proteomes" id="UP000494040">
    <property type="component" value="Unassembled WGS sequence"/>
</dbReference>
<dbReference type="AlphaFoldDB" id="A0A8I6RUT4"/>
<feature type="transmembrane region" description="Helical" evidence="2">
    <location>
        <begin position="113"/>
        <end position="132"/>
    </location>
</feature>
<dbReference type="SUPFAM" id="SSF103473">
    <property type="entry name" value="MFS general substrate transporter"/>
    <property type="match status" value="1"/>
</dbReference>
<organism evidence="3 4">
    <name type="scientific">Cimex lectularius</name>
    <name type="common">Bed bug</name>
    <name type="synonym">Acanthia lectularia</name>
    <dbReference type="NCBI Taxonomy" id="79782"/>
    <lineage>
        <taxon>Eukaryota</taxon>
        <taxon>Metazoa</taxon>
        <taxon>Ecdysozoa</taxon>
        <taxon>Arthropoda</taxon>
        <taxon>Hexapoda</taxon>
        <taxon>Insecta</taxon>
        <taxon>Pterygota</taxon>
        <taxon>Neoptera</taxon>
        <taxon>Paraneoptera</taxon>
        <taxon>Hemiptera</taxon>
        <taxon>Heteroptera</taxon>
        <taxon>Panheteroptera</taxon>
        <taxon>Cimicomorpha</taxon>
        <taxon>Cimicidae</taxon>
        <taxon>Cimex</taxon>
    </lineage>
</organism>
<dbReference type="EnsemblMetazoa" id="XM_014396296.2">
    <property type="protein sequence ID" value="XP_014251782.1"/>
    <property type="gene ID" value="LOC106667957"/>
</dbReference>
<sequence length="318" mass="35537">MPNIFKWRTLVIIENKCVLCIKDFYFSNFILADKMNCIRVRTCCFMCSVTTGSKIFGWVITLASTAGIIYLAATFNDVFTPPVSIAGLTFAGLVLFGGVTLLVGIYSESSNAVLGALIVLVLVFLGAVALAVPFAEGYITGKVSFMKTLPSFAGIILLILFFFIMCIVINSKLLIMREKKLANDSEEQQTSGEDTAENEGPGDMLLISCPIYSKDSQNGAQCVVRKVKDVPRNLPFLTTDPIPAKNKMPDNVTPVRRLKYLDTDRMADYRRLKNMKLKRMKESIPDLDREISRTDKPDTRRKIKDNTSNNLLFSRDSY</sequence>
<protein>
    <submittedName>
        <fullName evidence="3">Uncharacterized protein</fullName>
    </submittedName>
</protein>
<feature type="transmembrane region" description="Helical" evidence="2">
    <location>
        <begin position="152"/>
        <end position="175"/>
    </location>
</feature>
<evidence type="ECO:0000313" key="4">
    <source>
        <dbReference type="Proteomes" id="UP000494040"/>
    </source>
</evidence>
<proteinExistence type="predicted"/>
<keyword evidence="2" id="KW-1133">Transmembrane helix</keyword>
<feature type="compositionally biased region" description="Basic and acidic residues" evidence="1">
    <location>
        <begin position="288"/>
        <end position="300"/>
    </location>
</feature>
<dbReference type="InterPro" id="IPR036259">
    <property type="entry name" value="MFS_trans_sf"/>
</dbReference>
<dbReference type="GeneID" id="106667957"/>
<evidence type="ECO:0000313" key="3">
    <source>
        <dbReference type="EnsemblMetazoa" id="XP_014251782.1"/>
    </source>
</evidence>
<dbReference type="RefSeq" id="XP_014251782.1">
    <property type="nucleotide sequence ID" value="XM_014396296.2"/>
</dbReference>
<evidence type="ECO:0000256" key="2">
    <source>
        <dbReference type="SAM" id="Phobius"/>
    </source>
</evidence>
<keyword evidence="4" id="KW-1185">Reference proteome</keyword>
<name>A0A8I6RUT4_CIMLE</name>
<accession>A0A8I6RUT4</accession>